<organism evidence="2 3">
    <name type="scientific">Armillaria gallica</name>
    <name type="common">Bulbous honey fungus</name>
    <name type="synonym">Armillaria bulbosa</name>
    <dbReference type="NCBI Taxonomy" id="47427"/>
    <lineage>
        <taxon>Eukaryota</taxon>
        <taxon>Fungi</taxon>
        <taxon>Dikarya</taxon>
        <taxon>Basidiomycota</taxon>
        <taxon>Agaricomycotina</taxon>
        <taxon>Agaricomycetes</taxon>
        <taxon>Agaricomycetidae</taxon>
        <taxon>Agaricales</taxon>
        <taxon>Marasmiineae</taxon>
        <taxon>Physalacriaceae</taxon>
        <taxon>Armillaria</taxon>
    </lineage>
</organism>
<feature type="compositionally biased region" description="Basic and acidic residues" evidence="1">
    <location>
        <begin position="177"/>
        <end position="194"/>
    </location>
</feature>
<feature type="region of interest" description="Disordered" evidence="1">
    <location>
        <begin position="361"/>
        <end position="438"/>
    </location>
</feature>
<protein>
    <submittedName>
        <fullName evidence="2">Uncharacterized protein</fullName>
    </submittedName>
</protein>
<feature type="compositionally biased region" description="Basic and acidic residues" evidence="1">
    <location>
        <begin position="381"/>
        <end position="399"/>
    </location>
</feature>
<accession>A0A2H3D0T4</accession>
<feature type="compositionally biased region" description="Acidic residues" evidence="1">
    <location>
        <begin position="368"/>
        <end position="380"/>
    </location>
</feature>
<sequence length="438" mass="49059">MSFYPSPHRTELHPLMKSYVETANDALIKQVILFLDPNWFGQMTPFMCAEYTRIRDINNYRKMQAFEQAYEAEAGELGPEGIYSVMLMPVLKVISNGSMISDLEVHPNGGMADKWESNDEGEEEGQAKKFSAKLKLRAELYLCQGDLPQHVADPSSFGIGDRSACNHMITPHTWSLDPKEENPSGIGKEEDYGRLSHQGGPETPGNMLCESPNWVKYDWLGKPEHSGLGCIGVPEDQENGKPAWQNVSRSAESILLSREVADDDIGMFQEYSEENLRWKYWNFSSDTCEGIVQLSKSSSSHMSAPPNFTNFTFWCRQGEFWLATSDPMSSDVETGPSDGEGNNDKDMGYRAAATLAGLVTYGASSDDSSGEEEEEVEEEVEQKRKSSAERKEDKDHDADNEREEEEKVDELEGRGVSNAVPALKKKDRLHPHQLASRS</sequence>
<reference evidence="3" key="1">
    <citation type="journal article" date="2017" name="Nat. Ecol. Evol.">
        <title>Genome expansion and lineage-specific genetic innovations in the forest pathogenic fungi Armillaria.</title>
        <authorList>
            <person name="Sipos G."/>
            <person name="Prasanna A.N."/>
            <person name="Walter M.C."/>
            <person name="O'Connor E."/>
            <person name="Balint B."/>
            <person name="Krizsan K."/>
            <person name="Kiss B."/>
            <person name="Hess J."/>
            <person name="Varga T."/>
            <person name="Slot J."/>
            <person name="Riley R."/>
            <person name="Boka B."/>
            <person name="Rigling D."/>
            <person name="Barry K."/>
            <person name="Lee J."/>
            <person name="Mihaltcheva S."/>
            <person name="LaButti K."/>
            <person name="Lipzen A."/>
            <person name="Waldron R."/>
            <person name="Moloney N.M."/>
            <person name="Sperisen C."/>
            <person name="Kredics L."/>
            <person name="Vagvoelgyi C."/>
            <person name="Patrignani A."/>
            <person name="Fitzpatrick D."/>
            <person name="Nagy I."/>
            <person name="Doyle S."/>
            <person name="Anderson J.B."/>
            <person name="Grigoriev I.V."/>
            <person name="Gueldener U."/>
            <person name="Muensterkoetter M."/>
            <person name="Nagy L.G."/>
        </authorList>
    </citation>
    <scope>NUCLEOTIDE SEQUENCE [LARGE SCALE GENOMIC DNA]</scope>
    <source>
        <strain evidence="3">Ar21-2</strain>
    </source>
</reference>
<gene>
    <name evidence="2" type="ORF">ARMGADRAFT_1039525</name>
</gene>
<dbReference type="Proteomes" id="UP000217790">
    <property type="component" value="Unassembled WGS sequence"/>
</dbReference>
<name>A0A2H3D0T4_ARMGA</name>
<dbReference type="AlphaFoldDB" id="A0A2H3D0T4"/>
<evidence type="ECO:0000313" key="2">
    <source>
        <dbReference type="EMBL" id="PBK81126.1"/>
    </source>
</evidence>
<dbReference type="EMBL" id="KZ293734">
    <property type="protein sequence ID" value="PBK81126.1"/>
    <property type="molecule type" value="Genomic_DNA"/>
</dbReference>
<proteinExistence type="predicted"/>
<evidence type="ECO:0000256" key="1">
    <source>
        <dbReference type="SAM" id="MobiDB-lite"/>
    </source>
</evidence>
<feature type="region of interest" description="Disordered" evidence="1">
    <location>
        <begin position="326"/>
        <end position="347"/>
    </location>
</feature>
<feature type="region of interest" description="Disordered" evidence="1">
    <location>
        <begin position="174"/>
        <end position="206"/>
    </location>
</feature>
<evidence type="ECO:0000313" key="3">
    <source>
        <dbReference type="Proteomes" id="UP000217790"/>
    </source>
</evidence>
<keyword evidence="3" id="KW-1185">Reference proteome</keyword>
<dbReference type="InParanoid" id="A0A2H3D0T4"/>
<feature type="compositionally biased region" description="Acidic residues" evidence="1">
    <location>
        <begin position="400"/>
        <end position="409"/>
    </location>
</feature>